<dbReference type="Proteomes" id="UP000683360">
    <property type="component" value="Unassembled WGS sequence"/>
</dbReference>
<organism evidence="2 3">
    <name type="scientific">Mytilus edulis</name>
    <name type="common">Blue mussel</name>
    <dbReference type="NCBI Taxonomy" id="6550"/>
    <lineage>
        <taxon>Eukaryota</taxon>
        <taxon>Metazoa</taxon>
        <taxon>Spiralia</taxon>
        <taxon>Lophotrochozoa</taxon>
        <taxon>Mollusca</taxon>
        <taxon>Bivalvia</taxon>
        <taxon>Autobranchia</taxon>
        <taxon>Pteriomorphia</taxon>
        <taxon>Mytilida</taxon>
        <taxon>Mytiloidea</taxon>
        <taxon>Mytilidae</taxon>
        <taxon>Mytilinae</taxon>
        <taxon>Mytilus</taxon>
    </lineage>
</organism>
<comment type="caution">
    <text evidence="2">The sequence shown here is derived from an EMBL/GenBank/DDBJ whole genome shotgun (WGS) entry which is preliminary data.</text>
</comment>
<keyword evidence="3" id="KW-1185">Reference proteome</keyword>
<feature type="compositionally biased region" description="Acidic residues" evidence="1">
    <location>
        <begin position="49"/>
        <end position="76"/>
    </location>
</feature>
<evidence type="ECO:0000313" key="3">
    <source>
        <dbReference type="Proteomes" id="UP000683360"/>
    </source>
</evidence>
<gene>
    <name evidence="2" type="ORF">MEDL_21798</name>
</gene>
<protein>
    <submittedName>
        <fullName evidence="2">Uncharacterized protein</fullName>
    </submittedName>
</protein>
<feature type="region of interest" description="Disordered" evidence="1">
    <location>
        <begin position="41"/>
        <end position="76"/>
    </location>
</feature>
<dbReference type="AlphaFoldDB" id="A0A8S3RKN2"/>
<sequence>MNPTEDSKICREPGMTNPTMVDRHLLDRRLSRDHFSLSVVVDSDKSDLDSDDDKEDVDITTDSDTSDLDSDDDQEDVDIPLIVTQMIFRRRSRRCRYSRTTDSDTSDLDSDDDQEDVDLPLIVTQVISTQTTIKKMSIFPDSGKKVHGFLSPVNVLL</sequence>
<proteinExistence type="predicted"/>
<evidence type="ECO:0000313" key="2">
    <source>
        <dbReference type="EMBL" id="CAG2207531.1"/>
    </source>
</evidence>
<reference evidence="2" key="1">
    <citation type="submission" date="2021-03" db="EMBL/GenBank/DDBJ databases">
        <authorList>
            <person name="Bekaert M."/>
        </authorList>
    </citation>
    <scope>NUCLEOTIDE SEQUENCE</scope>
</reference>
<dbReference type="EMBL" id="CAJPWZ010001077">
    <property type="protein sequence ID" value="CAG2207531.1"/>
    <property type="molecule type" value="Genomic_DNA"/>
</dbReference>
<name>A0A8S3RKN2_MYTED</name>
<accession>A0A8S3RKN2</accession>
<evidence type="ECO:0000256" key="1">
    <source>
        <dbReference type="SAM" id="MobiDB-lite"/>
    </source>
</evidence>